<reference evidence="1" key="1">
    <citation type="journal article" date="2015" name="Nature">
        <title>Complex archaea that bridge the gap between prokaryotes and eukaryotes.</title>
        <authorList>
            <person name="Spang A."/>
            <person name="Saw J.H."/>
            <person name="Jorgensen S.L."/>
            <person name="Zaremba-Niedzwiedzka K."/>
            <person name="Martijn J."/>
            <person name="Lind A.E."/>
            <person name="van Eijk R."/>
            <person name="Schleper C."/>
            <person name="Guy L."/>
            <person name="Ettema T.J."/>
        </authorList>
    </citation>
    <scope>NUCLEOTIDE SEQUENCE</scope>
</reference>
<sequence length="155" mass="18178">MNITVTKDTMIDALYSETDMLGLIKHNTNKNPKNSRAMNHCKSHGYRTCVPESRVYASLLVVVIKAEVALKKGLREVIMPPIHKAKTHINLRNFNFPMKDNHYKNRPKQLGKHYQRYVAMPNKDRVKRFNQELRFLASLTNENIDEFVDDIYILY</sequence>
<accession>A0A0F9UVE5</accession>
<protein>
    <submittedName>
        <fullName evidence="1">Uncharacterized protein</fullName>
    </submittedName>
</protein>
<proteinExistence type="predicted"/>
<dbReference type="EMBL" id="LAZR01000069">
    <property type="protein sequence ID" value="KKN95714.1"/>
    <property type="molecule type" value="Genomic_DNA"/>
</dbReference>
<evidence type="ECO:0000313" key="1">
    <source>
        <dbReference type="EMBL" id="KKN95714.1"/>
    </source>
</evidence>
<organism evidence="1">
    <name type="scientific">marine sediment metagenome</name>
    <dbReference type="NCBI Taxonomy" id="412755"/>
    <lineage>
        <taxon>unclassified sequences</taxon>
        <taxon>metagenomes</taxon>
        <taxon>ecological metagenomes</taxon>
    </lineage>
</organism>
<comment type="caution">
    <text evidence="1">The sequence shown here is derived from an EMBL/GenBank/DDBJ whole genome shotgun (WGS) entry which is preliminary data.</text>
</comment>
<gene>
    <name evidence="1" type="ORF">LCGC14_0175830</name>
</gene>
<name>A0A0F9UVE5_9ZZZZ</name>
<dbReference type="AlphaFoldDB" id="A0A0F9UVE5"/>